<dbReference type="PANTHER" id="PTHR34701">
    <property type="entry name" value="TRANSCRIPTIONAL REGULATOR MRAZ"/>
    <property type="match status" value="1"/>
</dbReference>
<dbReference type="InterPro" id="IPR035642">
    <property type="entry name" value="MraZ_N"/>
</dbReference>
<dbReference type="FunFam" id="3.40.1550.20:FF:000002">
    <property type="entry name" value="Transcriptional regulator MraZ"/>
    <property type="match status" value="1"/>
</dbReference>
<dbReference type="GO" id="GO:0005737">
    <property type="term" value="C:cytoplasm"/>
    <property type="evidence" value="ECO:0007669"/>
    <property type="project" value="UniProtKB-UniRule"/>
</dbReference>
<dbReference type="Gene3D" id="3.40.1550.20">
    <property type="entry name" value="Transcriptional regulator MraZ domain"/>
    <property type="match status" value="1"/>
</dbReference>
<dbReference type="InterPro" id="IPR035644">
    <property type="entry name" value="MraZ_C"/>
</dbReference>
<dbReference type="CDD" id="cd16321">
    <property type="entry name" value="MraZ_C"/>
    <property type="match status" value="1"/>
</dbReference>
<sequence>MSLFMGEFEHALDSKGRLTVPAKFRDGLGESFIVTRGLDKCLFVYPRDEWNVLESKLKSLPMTRADARAFVRFFFSGASECELDKQGRILLPQKLRDYAGLQKDCTLLGVSNRVEIWDTEIWANYAGEAESSFAEIAENLVDFSF</sequence>
<organism evidence="10 11">
    <name type="scientific">Alicyclobacillus hesperidum</name>
    <dbReference type="NCBI Taxonomy" id="89784"/>
    <lineage>
        <taxon>Bacteria</taxon>
        <taxon>Bacillati</taxon>
        <taxon>Bacillota</taxon>
        <taxon>Bacilli</taxon>
        <taxon>Bacillales</taxon>
        <taxon>Alicyclobacillaceae</taxon>
        <taxon>Alicyclobacillus</taxon>
    </lineage>
</organism>
<accession>A0A1H2V013</accession>
<evidence type="ECO:0000313" key="11">
    <source>
        <dbReference type="Proteomes" id="UP000182589"/>
    </source>
</evidence>
<dbReference type="SUPFAM" id="SSF89447">
    <property type="entry name" value="AbrB/MazE/MraZ-like"/>
    <property type="match status" value="1"/>
</dbReference>
<dbReference type="AlphaFoldDB" id="A0A1H2V013"/>
<reference evidence="11" key="2">
    <citation type="submission" date="2016-10" db="EMBL/GenBank/DDBJ databases">
        <authorList>
            <person name="Varghese N."/>
        </authorList>
    </citation>
    <scope>NUCLEOTIDE SEQUENCE [LARGE SCALE GENOMIC DNA]</scope>
    <source>
        <strain evidence="11">DSM 12489</strain>
    </source>
</reference>
<dbReference type="EMBL" id="FNOJ01000009">
    <property type="protein sequence ID" value="SDW61686.1"/>
    <property type="molecule type" value="Genomic_DNA"/>
</dbReference>
<evidence type="ECO:0000259" key="8">
    <source>
        <dbReference type="PROSITE" id="PS51740"/>
    </source>
</evidence>
<feature type="domain" description="SpoVT-AbrB" evidence="8">
    <location>
        <begin position="78"/>
        <end position="121"/>
    </location>
</feature>
<dbReference type="HAMAP" id="MF_01008">
    <property type="entry name" value="MraZ"/>
    <property type="match status" value="1"/>
</dbReference>
<dbReference type="GO" id="GO:0000976">
    <property type="term" value="F:transcription cis-regulatory region binding"/>
    <property type="evidence" value="ECO:0007669"/>
    <property type="project" value="TreeGrafter"/>
</dbReference>
<keyword evidence="11" id="KW-1185">Reference proteome</keyword>
<dbReference type="Proteomes" id="UP000182589">
    <property type="component" value="Unassembled WGS sequence"/>
</dbReference>
<dbReference type="CDD" id="cd16320">
    <property type="entry name" value="MraZ_N"/>
    <property type="match status" value="1"/>
</dbReference>
<dbReference type="InterPro" id="IPR037914">
    <property type="entry name" value="SpoVT-AbrB_sf"/>
</dbReference>
<dbReference type="EMBL" id="BSRA01000006">
    <property type="protein sequence ID" value="GLV13675.1"/>
    <property type="molecule type" value="Genomic_DNA"/>
</dbReference>
<keyword evidence="2 7" id="KW-0963">Cytoplasm</keyword>
<keyword evidence="4 7" id="KW-0805">Transcription regulation</keyword>
<evidence type="ECO:0000256" key="7">
    <source>
        <dbReference type="HAMAP-Rule" id="MF_01008"/>
    </source>
</evidence>
<dbReference type="STRING" id="89784.SAMN04489725_10988"/>
<proteinExistence type="inferred from homology"/>
<dbReference type="InterPro" id="IPR038619">
    <property type="entry name" value="MraZ_sf"/>
</dbReference>
<evidence type="ECO:0000313" key="9">
    <source>
        <dbReference type="EMBL" id="GLV13675.1"/>
    </source>
</evidence>
<dbReference type="Pfam" id="PF02381">
    <property type="entry name" value="MraZ"/>
    <property type="match status" value="2"/>
</dbReference>
<dbReference type="GO" id="GO:2000143">
    <property type="term" value="P:negative regulation of DNA-templated transcription initiation"/>
    <property type="evidence" value="ECO:0007669"/>
    <property type="project" value="TreeGrafter"/>
</dbReference>
<dbReference type="InterPro" id="IPR020603">
    <property type="entry name" value="MraZ_dom"/>
</dbReference>
<keyword evidence="3" id="KW-0677">Repeat</keyword>
<name>A0A1H2V013_9BACL</name>
<keyword evidence="6 7" id="KW-0804">Transcription</keyword>
<dbReference type="InterPro" id="IPR003444">
    <property type="entry name" value="MraZ"/>
</dbReference>
<evidence type="ECO:0000256" key="1">
    <source>
        <dbReference type="ARBA" id="ARBA00013860"/>
    </source>
</evidence>
<comment type="subunit">
    <text evidence="7">Forms oligomers.</text>
</comment>
<comment type="subcellular location">
    <subcellularLocation>
        <location evidence="7">Cytoplasm</location>
        <location evidence="7">Nucleoid</location>
    </subcellularLocation>
</comment>
<reference evidence="9" key="3">
    <citation type="submission" date="2023-02" db="EMBL/GenBank/DDBJ databases">
        <title>Proposal of a novel subspecies: Alicyclobacillus hesperidum subspecies aegle.</title>
        <authorList>
            <person name="Goto K."/>
            <person name="Fujii T."/>
            <person name="Yasui K."/>
            <person name="Mochida K."/>
            <person name="Kato-Tanaka Y."/>
            <person name="Morohoshi S."/>
            <person name="An S.Y."/>
            <person name="Kasai H."/>
            <person name="Yokota A."/>
        </authorList>
    </citation>
    <scope>NUCLEOTIDE SEQUENCE</scope>
    <source>
        <strain evidence="9">DSM 12766</strain>
    </source>
</reference>
<dbReference type="InterPro" id="IPR007159">
    <property type="entry name" value="SpoVT-AbrB_dom"/>
</dbReference>
<evidence type="ECO:0000256" key="4">
    <source>
        <dbReference type="ARBA" id="ARBA00023015"/>
    </source>
</evidence>
<gene>
    <name evidence="7 9" type="primary">mraZ</name>
    <name evidence="9" type="ORF">Heshes_13590</name>
    <name evidence="10" type="ORF">SAMN04489725_10988</name>
</gene>
<dbReference type="PANTHER" id="PTHR34701:SF1">
    <property type="entry name" value="TRANSCRIPTIONAL REGULATOR MRAZ"/>
    <property type="match status" value="1"/>
</dbReference>
<dbReference type="GO" id="GO:0009295">
    <property type="term" value="C:nucleoid"/>
    <property type="evidence" value="ECO:0007669"/>
    <property type="project" value="UniProtKB-SubCell"/>
</dbReference>
<evidence type="ECO:0000256" key="3">
    <source>
        <dbReference type="ARBA" id="ARBA00022737"/>
    </source>
</evidence>
<evidence type="ECO:0000256" key="6">
    <source>
        <dbReference type="ARBA" id="ARBA00023163"/>
    </source>
</evidence>
<evidence type="ECO:0000256" key="2">
    <source>
        <dbReference type="ARBA" id="ARBA00022490"/>
    </source>
</evidence>
<dbReference type="GO" id="GO:0003700">
    <property type="term" value="F:DNA-binding transcription factor activity"/>
    <property type="evidence" value="ECO:0007669"/>
    <property type="project" value="UniProtKB-UniRule"/>
</dbReference>
<evidence type="ECO:0000313" key="10">
    <source>
        <dbReference type="EMBL" id="SDW61686.1"/>
    </source>
</evidence>
<evidence type="ECO:0000256" key="5">
    <source>
        <dbReference type="ARBA" id="ARBA00023125"/>
    </source>
</evidence>
<dbReference type="Proteomes" id="UP001157137">
    <property type="component" value="Unassembled WGS sequence"/>
</dbReference>
<protein>
    <recommendedName>
        <fullName evidence="1 7">Transcriptional regulator MraZ</fullName>
    </recommendedName>
</protein>
<dbReference type="PROSITE" id="PS51740">
    <property type="entry name" value="SPOVT_ABRB"/>
    <property type="match status" value="2"/>
</dbReference>
<dbReference type="NCBIfam" id="TIGR00242">
    <property type="entry name" value="division/cell wall cluster transcriptional repressor MraZ"/>
    <property type="match status" value="1"/>
</dbReference>
<comment type="similarity">
    <text evidence="7">Belongs to the MraZ family.</text>
</comment>
<reference evidence="10" key="1">
    <citation type="submission" date="2016-10" db="EMBL/GenBank/DDBJ databases">
        <authorList>
            <person name="de Groot N.N."/>
        </authorList>
    </citation>
    <scope>NUCLEOTIDE SEQUENCE [LARGE SCALE GENOMIC DNA]</scope>
    <source>
        <strain evidence="10">DSM 12489</strain>
    </source>
</reference>
<feature type="domain" description="SpoVT-AbrB" evidence="8">
    <location>
        <begin position="7"/>
        <end position="49"/>
    </location>
</feature>
<keyword evidence="5 7" id="KW-0238">DNA-binding</keyword>